<dbReference type="EMBL" id="JAWZYT010000401">
    <property type="protein sequence ID" value="KAK4323925.1"/>
    <property type="molecule type" value="Genomic_DNA"/>
</dbReference>
<reference evidence="9" key="1">
    <citation type="submission" date="2023-11" db="EMBL/GenBank/DDBJ databases">
        <title>Genome assemblies of two species of porcelain crab, Petrolisthes cinctipes and Petrolisthes manimaculis (Anomura: Porcellanidae).</title>
        <authorList>
            <person name="Angst P."/>
        </authorList>
    </citation>
    <scope>NUCLEOTIDE SEQUENCE</scope>
    <source>
        <strain evidence="9">PB745_02</strain>
        <tissue evidence="9">Gill</tissue>
    </source>
</reference>
<feature type="compositionally biased region" description="Basic and acidic residues" evidence="7">
    <location>
        <begin position="286"/>
        <end position="295"/>
    </location>
</feature>
<keyword evidence="4" id="KW-0819">tRNA processing</keyword>
<evidence type="ECO:0000256" key="1">
    <source>
        <dbReference type="ARBA" id="ARBA00012386"/>
    </source>
</evidence>
<feature type="compositionally biased region" description="Basic and acidic residues" evidence="7">
    <location>
        <begin position="313"/>
        <end position="325"/>
    </location>
</feature>
<dbReference type="GO" id="GO:0008033">
    <property type="term" value="P:tRNA processing"/>
    <property type="evidence" value="ECO:0007669"/>
    <property type="project" value="UniProtKB-KW"/>
</dbReference>
<evidence type="ECO:0000256" key="6">
    <source>
        <dbReference type="ARBA" id="ARBA00048718"/>
    </source>
</evidence>
<dbReference type="PANTHER" id="PTHR21392">
    <property type="entry name" value="TRNA-URIDINE AMINOCARBOXYPROPYLTRANSFERASE 2"/>
    <property type="match status" value="1"/>
</dbReference>
<evidence type="ECO:0000256" key="7">
    <source>
        <dbReference type="SAM" id="MobiDB-lite"/>
    </source>
</evidence>
<name>A0AAE1QBQ4_9EUCA</name>
<protein>
    <recommendedName>
        <fullName evidence="1">tRNA-uridine aminocarboxypropyltransferase</fullName>
        <ecNumber evidence="1">2.5.1.25</ecNumber>
    </recommendedName>
</protein>
<dbReference type="PANTHER" id="PTHR21392:SF0">
    <property type="entry name" value="TRNA-URIDINE AMINOCARBOXYPROPYLTRANSFERASE 2"/>
    <property type="match status" value="1"/>
</dbReference>
<accession>A0AAE1QBQ4</accession>
<feature type="compositionally biased region" description="Basic and acidic residues" evidence="7">
    <location>
        <begin position="333"/>
        <end position="373"/>
    </location>
</feature>
<dbReference type="GO" id="GO:0016432">
    <property type="term" value="F:tRNA-uridine aminocarboxypropyltransferase activity"/>
    <property type="evidence" value="ECO:0007669"/>
    <property type="project" value="UniProtKB-EC"/>
</dbReference>
<evidence type="ECO:0000259" key="8">
    <source>
        <dbReference type="SMART" id="SM01144"/>
    </source>
</evidence>
<dbReference type="EC" id="2.5.1.25" evidence="1"/>
<dbReference type="AlphaFoldDB" id="A0AAE1QBQ4"/>
<evidence type="ECO:0000313" key="9">
    <source>
        <dbReference type="EMBL" id="KAK4323925.1"/>
    </source>
</evidence>
<proteinExistence type="inferred from homology"/>
<dbReference type="SMART" id="SM01144">
    <property type="entry name" value="DTW"/>
    <property type="match status" value="1"/>
</dbReference>
<sequence length="373" mass="41913">MRMEDIDVELSQLADLAQIEIGRREKRPLCNRCRRPLGVCWCHGLSGCRVETECRVVVLQHPHEEKRCLRTAPILQAALPPNAYIEVKSKRFSFSRFPQLEEILTSPHSVLMYPGEQAISLDTLPPVGPHQPPYNIIIIDGTWQQAKSMYHNCHHLHALPQVCLSGRYVSKYIIRTQPTEDALSTVETAAIALATLEQDWSIYTTLLHPLQLLCQYQIKHGAVPHQSKEQMIASGRCRKPMGKRTYKKLRKCGAKQSEVTSLSTLISSLHMKDNQEGAGYLVDSCGDEKEKRGTEDNSGQNVVDGVDGCGSGGERERAGSEDSRDQSIVNSVDLKEKNRRETREKDSSEKNGERGCQDMDKSYQEIDKLPGFG</sequence>
<evidence type="ECO:0000313" key="10">
    <source>
        <dbReference type="Proteomes" id="UP001292094"/>
    </source>
</evidence>
<comment type="similarity">
    <text evidence="5">Belongs to the TDD superfamily. DTWD2 family.</text>
</comment>
<feature type="domain" description="DTW" evidence="8">
    <location>
        <begin position="26"/>
        <end position="222"/>
    </location>
</feature>
<dbReference type="InterPro" id="IPR005636">
    <property type="entry name" value="DTW"/>
</dbReference>
<dbReference type="Proteomes" id="UP001292094">
    <property type="component" value="Unassembled WGS sequence"/>
</dbReference>
<evidence type="ECO:0000256" key="5">
    <source>
        <dbReference type="ARBA" id="ARBA00034489"/>
    </source>
</evidence>
<keyword evidence="2" id="KW-0808">Transferase</keyword>
<keyword evidence="3" id="KW-0949">S-adenosyl-L-methionine</keyword>
<keyword evidence="10" id="KW-1185">Reference proteome</keyword>
<comment type="catalytic activity">
    <reaction evidence="6">
        <text>a uridine in tRNA + S-adenosyl-L-methionine = a 3-[(3S)-3-amino-3-carboxypropyl]uridine in tRNA + S-methyl-5'-thioadenosine + H(+)</text>
        <dbReference type="Rhea" id="RHEA:62432"/>
        <dbReference type="Rhea" id="RHEA-COMP:13339"/>
        <dbReference type="Rhea" id="RHEA-COMP:16092"/>
        <dbReference type="ChEBI" id="CHEBI:15378"/>
        <dbReference type="ChEBI" id="CHEBI:17509"/>
        <dbReference type="ChEBI" id="CHEBI:59789"/>
        <dbReference type="ChEBI" id="CHEBI:65315"/>
        <dbReference type="ChEBI" id="CHEBI:82930"/>
        <dbReference type="EC" id="2.5.1.25"/>
    </reaction>
</comment>
<comment type="caution">
    <text evidence="9">The sequence shown here is derived from an EMBL/GenBank/DDBJ whole genome shotgun (WGS) entry which is preliminary data.</text>
</comment>
<evidence type="ECO:0000256" key="3">
    <source>
        <dbReference type="ARBA" id="ARBA00022691"/>
    </source>
</evidence>
<organism evidence="9 10">
    <name type="scientific">Petrolisthes manimaculis</name>
    <dbReference type="NCBI Taxonomy" id="1843537"/>
    <lineage>
        <taxon>Eukaryota</taxon>
        <taxon>Metazoa</taxon>
        <taxon>Ecdysozoa</taxon>
        <taxon>Arthropoda</taxon>
        <taxon>Crustacea</taxon>
        <taxon>Multicrustacea</taxon>
        <taxon>Malacostraca</taxon>
        <taxon>Eumalacostraca</taxon>
        <taxon>Eucarida</taxon>
        <taxon>Decapoda</taxon>
        <taxon>Pleocyemata</taxon>
        <taxon>Anomura</taxon>
        <taxon>Galatheoidea</taxon>
        <taxon>Porcellanidae</taxon>
        <taxon>Petrolisthes</taxon>
    </lineage>
</organism>
<feature type="region of interest" description="Disordered" evidence="7">
    <location>
        <begin position="280"/>
        <end position="373"/>
    </location>
</feature>
<gene>
    <name evidence="9" type="ORF">Pmani_005386</name>
</gene>
<dbReference type="InterPro" id="IPR039262">
    <property type="entry name" value="DTWD2/TAPT"/>
</dbReference>
<evidence type="ECO:0000256" key="2">
    <source>
        <dbReference type="ARBA" id="ARBA00022679"/>
    </source>
</evidence>
<dbReference type="Pfam" id="PF03942">
    <property type="entry name" value="DTW"/>
    <property type="match status" value="1"/>
</dbReference>
<evidence type="ECO:0000256" key="4">
    <source>
        <dbReference type="ARBA" id="ARBA00022694"/>
    </source>
</evidence>